<organism evidence="3 4">
    <name type="scientific">Limnobaculum eriocheiris</name>
    <dbReference type="NCBI Taxonomy" id="2897391"/>
    <lineage>
        <taxon>Bacteria</taxon>
        <taxon>Pseudomonadati</taxon>
        <taxon>Pseudomonadota</taxon>
        <taxon>Gammaproteobacteria</taxon>
        <taxon>Enterobacterales</taxon>
        <taxon>Budviciaceae</taxon>
        <taxon>Limnobaculum</taxon>
    </lineage>
</organism>
<name>A0A9X1SQ02_9GAMM</name>
<accession>A0A9X1SQ02</accession>
<evidence type="ECO:0000256" key="1">
    <source>
        <dbReference type="SAM" id="MobiDB-lite"/>
    </source>
</evidence>
<keyword evidence="2" id="KW-0472">Membrane</keyword>
<dbReference type="AlphaFoldDB" id="A0A9X1SQ02"/>
<evidence type="ECO:0000256" key="2">
    <source>
        <dbReference type="SAM" id="Phobius"/>
    </source>
</evidence>
<keyword evidence="2" id="KW-0812">Transmembrane</keyword>
<reference evidence="3" key="1">
    <citation type="submission" date="2021-11" db="EMBL/GenBank/DDBJ databases">
        <title>Jinshanibacter sp. isolated from one year old Eriocheir sinensis.</title>
        <authorList>
            <person name="Li J.-Y."/>
            <person name="He W."/>
            <person name="Gao T.-H."/>
        </authorList>
    </citation>
    <scope>NUCLEOTIDE SEQUENCE</scope>
    <source>
        <strain evidence="3">LJY008</strain>
    </source>
</reference>
<sequence>MFVVATIIFYEMTINRKNEMAEHHTQPGGSVPAWVRYFTLLVTVIALIATFWVSIGQHRNTIIHAREHMQNISTPAQQVVVPVTQSQTINSPSNKPTSTETP</sequence>
<feature type="transmembrane region" description="Helical" evidence="2">
    <location>
        <begin position="34"/>
        <end position="55"/>
    </location>
</feature>
<protein>
    <submittedName>
        <fullName evidence="3">Uncharacterized protein</fullName>
    </submittedName>
</protein>
<keyword evidence="4" id="KW-1185">Reference proteome</keyword>
<gene>
    <name evidence="3" type="ORF">LPW36_11465</name>
</gene>
<feature type="region of interest" description="Disordered" evidence="1">
    <location>
        <begin position="83"/>
        <end position="102"/>
    </location>
</feature>
<proteinExistence type="predicted"/>
<keyword evidence="2" id="KW-1133">Transmembrane helix</keyword>
<evidence type="ECO:0000313" key="4">
    <source>
        <dbReference type="Proteomes" id="UP001139171"/>
    </source>
</evidence>
<evidence type="ECO:0000313" key="3">
    <source>
        <dbReference type="EMBL" id="MCD1126607.1"/>
    </source>
</evidence>
<dbReference type="EMBL" id="JAJNAG010000025">
    <property type="protein sequence ID" value="MCD1126607.1"/>
    <property type="molecule type" value="Genomic_DNA"/>
</dbReference>
<feature type="compositionally biased region" description="Polar residues" evidence="1">
    <location>
        <begin position="89"/>
        <end position="102"/>
    </location>
</feature>
<comment type="caution">
    <text evidence="3">The sequence shown here is derived from an EMBL/GenBank/DDBJ whole genome shotgun (WGS) entry which is preliminary data.</text>
</comment>
<dbReference type="Proteomes" id="UP001139171">
    <property type="component" value="Unassembled WGS sequence"/>
</dbReference>